<keyword evidence="2" id="KW-0472">Membrane</keyword>
<feature type="compositionally biased region" description="Low complexity" evidence="1">
    <location>
        <begin position="139"/>
        <end position="149"/>
    </location>
</feature>
<keyword evidence="3" id="KW-0808">Transferase</keyword>
<feature type="compositionally biased region" description="Pro residues" evidence="1">
    <location>
        <begin position="8"/>
        <end position="17"/>
    </location>
</feature>
<comment type="caution">
    <text evidence="3">The sequence shown here is derived from an EMBL/GenBank/DDBJ whole genome shotgun (WGS) entry which is preliminary data.</text>
</comment>
<dbReference type="Proteomes" id="UP000253426">
    <property type="component" value="Unassembled WGS sequence"/>
</dbReference>
<dbReference type="CDD" id="cd00688">
    <property type="entry name" value="ISOPREN_C2_like"/>
    <property type="match status" value="1"/>
</dbReference>
<proteinExistence type="predicted"/>
<dbReference type="SUPFAM" id="SSF48239">
    <property type="entry name" value="Terpenoid cyclases/Protein prenyltransferases"/>
    <property type="match status" value="1"/>
</dbReference>
<gene>
    <name evidence="3" type="ORF">DES53_101403</name>
</gene>
<dbReference type="EMBL" id="QNRR01000001">
    <property type="protein sequence ID" value="RBP47606.1"/>
    <property type="molecule type" value="Genomic_DNA"/>
</dbReference>
<feature type="region of interest" description="Disordered" evidence="1">
    <location>
        <begin position="132"/>
        <end position="160"/>
    </location>
</feature>
<keyword evidence="2" id="KW-0812">Transmembrane</keyword>
<feature type="region of interest" description="Disordered" evidence="1">
    <location>
        <begin position="1"/>
        <end position="39"/>
    </location>
</feature>
<keyword evidence="4" id="KW-1185">Reference proteome</keyword>
<dbReference type="OrthoDB" id="9784836at2"/>
<dbReference type="AlphaFoldDB" id="A0A366HTI7"/>
<sequence>MSDQQPPSGNPVPPNPGVTPVQIQSLTPGGSSSSAVPIPAAPVIPPPTVSSAVQLETAAYEEGATAYPEHHTDFHAPHYAPAPKKNIFVQYWNKVGGGSFLISLLIHAGLLIGAFFIVKEYSTEKKVDFLPGGGSKEGQQASQQLAQKVQNKKRSSLNKSTPMRKVVSMNATSAIQLPEVPMESIDMPEMSSLMGGSMGSGGFGTGGAGGGFGKGTGIGGNTGFVSLPPSMRSRCSSAERLQKLKESGGTAECERAVSNALEYLKSKQKPDGSWGTNSKGAMTGFALLCFLGRCETPESIYYGDNVMKGILFLIEMQKKNPYKMFSQATSGNGPVYEHGIATYALGEMYTLARMGSKSLPGMREAFEQGVQVIIDNQQPSGSWVYDTEKGFYANPGREDLSVTGWQYQALKAARLTSLKINGLNSSIDKTVKYLEGKQTKDGGIGNSNREGGYNQWNLTGAGALGLQTLAHGGKKTEIKKAITFAHELFKKEPPEFATGDMYGWYYYHQAFFQFGGEEWKYWNELVLPQLLKAQQPDGSWKPNGAAHNPSAGGDNVYATALCTLMLEVYYRYLKVGDREQKSMFDR</sequence>
<accession>A0A366HTI7</accession>
<dbReference type="RefSeq" id="WP_113956528.1">
    <property type="nucleotide sequence ID" value="NZ_QNRR01000001.1"/>
</dbReference>
<keyword evidence="2" id="KW-1133">Transmembrane helix</keyword>
<feature type="transmembrane region" description="Helical" evidence="2">
    <location>
        <begin position="100"/>
        <end position="118"/>
    </location>
</feature>
<evidence type="ECO:0000256" key="2">
    <source>
        <dbReference type="SAM" id="Phobius"/>
    </source>
</evidence>
<name>A0A366HTI7_9BACT</name>
<organism evidence="3 4">
    <name type="scientific">Roseimicrobium gellanilyticum</name>
    <dbReference type="NCBI Taxonomy" id="748857"/>
    <lineage>
        <taxon>Bacteria</taxon>
        <taxon>Pseudomonadati</taxon>
        <taxon>Verrucomicrobiota</taxon>
        <taxon>Verrucomicrobiia</taxon>
        <taxon>Verrucomicrobiales</taxon>
        <taxon>Verrucomicrobiaceae</taxon>
        <taxon>Roseimicrobium</taxon>
    </lineage>
</organism>
<protein>
    <submittedName>
        <fullName evidence="3">Prenyltransferase/squalene oxidase-like repeat protein</fullName>
    </submittedName>
</protein>
<evidence type="ECO:0000313" key="3">
    <source>
        <dbReference type="EMBL" id="RBP47606.1"/>
    </source>
</evidence>
<dbReference type="InterPro" id="IPR008930">
    <property type="entry name" value="Terpenoid_cyclase/PrenylTrfase"/>
</dbReference>
<dbReference type="GO" id="GO:0016740">
    <property type="term" value="F:transferase activity"/>
    <property type="evidence" value="ECO:0007669"/>
    <property type="project" value="UniProtKB-KW"/>
</dbReference>
<evidence type="ECO:0000256" key="1">
    <source>
        <dbReference type="SAM" id="MobiDB-lite"/>
    </source>
</evidence>
<dbReference type="Gene3D" id="1.50.10.20">
    <property type="match status" value="2"/>
</dbReference>
<evidence type="ECO:0000313" key="4">
    <source>
        <dbReference type="Proteomes" id="UP000253426"/>
    </source>
</evidence>
<reference evidence="3 4" key="1">
    <citation type="submission" date="2018-06" db="EMBL/GenBank/DDBJ databases">
        <title>Genomic Encyclopedia of Type Strains, Phase IV (KMG-IV): sequencing the most valuable type-strain genomes for metagenomic binning, comparative biology and taxonomic classification.</title>
        <authorList>
            <person name="Goeker M."/>
        </authorList>
    </citation>
    <scope>NUCLEOTIDE SEQUENCE [LARGE SCALE GENOMIC DNA]</scope>
    <source>
        <strain evidence="3 4">DSM 25532</strain>
    </source>
</reference>